<keyword evidence="4" id="KW-0285">Flavoprotein</keyword>
<keyword evidence="9 14" id="KW-0408">Iron</keyword>
<protein>
    <recommendedName>
        <fullName evidence="19">FAD-binding PCMH-type domain-containing protein</fullName>
    </recommendedName>
</protein>
<keyword evidence="3 14" id="KW-0500">Molybdenum</keyword>
<dbReference type="InterPro" id="IPR016208">
    <property type="entry name" value="Ald_Oxase/xanthine_DH-like"/>
</dbReference>
<dbReference type="PANTHER" id="PTHR11908:SF163">
    <property type="entry name" value="XANTHINE DEHYDROGENASE"/>
    <property type="match status" value="1"/>
</dbReference>
<dbReference type="GO" id="GO:0005506">
    <property type="term" value="F:iron ion binding"/>
    <property type="evidence" value="ECO:0007669"/>
    <property type="project" value="InterPro"/>
</dbReference>
<evidence type="ECO:0000256" key="11">
    <source>
        <dbReference type="ARBA" id="ARBA00034078"/>
    </source>
</evidence>
<comment type="similarity">
    <text evidence="2">Belongs to the xanthine dehydrogenase family.</text>
</comment>
<feature type="binding site" evidence="14">
    <location>
        <position position="52"/>
    </location>
    <ligand>
        <name>[2Fe-2S] cluster</name>
        <dbReference type="ChEBI" id="CHEBI:190135"/>
        <label>1</label>
    </ligand>
</feature>
<feature type="domain" description="2Fe-2S ferredoxin-type" evidence="15">
    <location>
        <begin position="5"/>
        <end position="88"/>
    </location>
</feature>
<dbReference type="HOGENOM" id="CLU_001681_1_0_1"/>
<dbReference type="FunFam" id="3.30.365.10:FF:000001">
    <property type="entry name" value="Xanthine dehydrogenase oxidase"/>
    <property type="match status" value="1"/>
</dbReference>
<evidence type="ECO:0000259" key="15">
    <source>
        <dbReference type="PROSITE" id="PS51085"/>
    </source>
</evidence>
<evidence type="ECO:0000256" key="9">
    <source>
        <dbReference type="ARBA" id="ARBA00023004"/>
    </source>
</evidence>
<dbReference type="Pfam" id="PF00941">
    <property type="entry name" value="FAD_binding_5"/>
    <property type="match status" value="1"/>
</dbReference>
<dbReference type="Gene3D" id="3.30.43.10">
    <property type="entry name" value="Uridine Diphospho-n-acetylenolpyruvylglucosamine Reductase, domain 2"/>
    <property type="match status" value="1"/>
</dbReference>
<dbReference type="SMART" id="SM01092">
    <property type="entry name" value="CO_deh_flav_C"/>
    <property type="match status" value="1"/>
</dbReference>
<dbReference type="GO" id="GO:0051537">
    <property type="term" value="F:2 iron, 2 sulfur cluster binding"/>
    <property type="evidence" value="ECO:0007669"/>
    <property type="project" value="UniProtKB-KW"/>
</dbReference>
<dbReference type="PROSITE" id="PS51387">
    <property type="entry name" value="FAD_PCMH"/>
    <property type="match status" value="1"/>
</dbReference>
<dbReference type="STRING" id="13333.W1PAR8"/>
<dbReference type="GO" id="GO:0016491">
    <property type="term" value="F:oxidoreductase activity"/>
    <property type="evidence" value="ECO:0000318"/>
    <property type="project" value="GO_Central"/>
</dbReference>
<dbReference type="InterPro" id="IPR037165">
    <property type="entry name" value="AldOxase/xan_DH_Mopterin-bd_sf"/>
</dbReference>
<evidence type="ECO:0000313" key="18">
    <source>
        <dbReference type="Proteomes" id="UP000017836"/>
    </source>
</evidence>
<evidence type="ECO:0000256" key="14">
    <source>
        <dbReference type="PIRSR" id="PIRSR000127-3"/>
    </source>
</evidence>
<dbReference type="SUPFAM" id="SSF54665">
    <property type="entry name" value="CO dehydrogenase molybdoprotein N-domain-like"/>
    <property type="match status" value="1"/>
</dbReference>
<dbReference type="Pfam" id="PF01315">
    <property type="entry name" value="Ald_Xan_dh_C"/>
    <property type="match status" value="1"/>
</dbReference>
<dbReference type="eggNOG" id="KOG0430">
    <property type="taxonomic scope" value="Eukaryota"/>
</dbReference>
<dbReference type="InterPro" id="IPR036683">
    <property type="entry name" value="CO_DH_flav_C_dom_sf"/>
</dbReference>
<dbReference type="PROSITE" id="PS00197">
    <property type="entry name" value="2FE2S_FER_1"/>
    <property type="match status" value="1"/>
</dbReference>
<accession>W1PAR8</accession>
<dbReference type="Pfam" id="PF01799">
    <property type="entry name" value="Fer2_2"/>
    <property type="match status" value="1"/>
</dbReference>
<dbReference type="Pfam" id="PF00111">
    <property type="entry name" value="Fer2"/>
    <property type="match status" value="1"/>
</dbReference>
<dbReference type="PROSITE" id="PS51085">
    <property type="entry name" value="2FE2S_FER_2"/>
    <property type="match status" value="1"/>
</dbReference>
<dbReference type="GO" id="GO:0071949">
    <property type="term" value="F:FAD binding"/>
    <property type="evidence" value="ECO:0007669"/>
    <property type="project" value="InterPro"/>
</dbReference>
<feature type="active site" description="Proton acceptor" evidence="12">
    <location>
        <position position="1213"/>
    </location>
</feature>
<dbReference type="Gene3D" id="3.10.20.30">
    <property type="match status" value="1"/>
</dbReference>
<dbReference type="PIRSF" id="PIRSF000127">
    <property type="entry name" value="Xanthine_DH"/>
    <property type="match status" value="1"/>
</dbReference>
<feature type="binding site" evidence="13">
    <location>
        <begin position="310"/>
        <end position="314"/>
    </location>
    <ligand>
        <name>FAD</name>
        <dbReference type="ChEBI" id="CHEBI:57692"/>
    </ligand>
</feature>
<evidence type="ECO:0000256" key="8">
    <source>
        <dbReference type="ARBA" id="ARBA00023002"/>
    </source>
</evidence>
<dbReference type="InterPro" id="IPR046867">
    <property type="entry name" value="AldOxase/xan_DH_MoCoBD2"/>
</dbReference>
<dbReference type="PANTHER" id="PTHR11908">
    <property type="entry name" value="XANTHINE DEHYDROGENASE"/>
    <property type="match status" value="1"/>
</dbReference>
<feature type="domain" description="FAD-binding PCMH-type" evidence="16">
    <location>
        <begin position="197"/>
        <end position="377"/>
    </location>
</feature>
<evidence type="ECO:0000256" key="6">
    <source>
        <dbReference type="ARBA" id="ARBA00022723"/>
    </source>
</evidence>
<comment type="cofactor">
    <cofactor evidence="11">
        <name>[2Fe-2S] cluster</name>
        <dbReference type="ChEBI" id="CHEBI:190135"/>
    </cofactor>
</comment>
<keyword evidence="8" id="KW-0560">Oxidoreductase</keyword>
<evidence type="ECO:0000256" key="5">
    <source>
        <dbReference type="ARBA" id="ARBA00022714"/>
    </source>
</evidence>
<dbReference type="InterPro" id="IPR036318">
    <property type="entry name" value="FAD-bd_PCMH-like_sf"/>
</dbReference>
<dbReference type="Gene3D" id="3.90.1170.50">
    <property type="entry name" value="Aldehyde oxidase/xanthine dehydrogenase, a/b hammerhead"/>
    <property type="match status" value="1"/>
</dbReference>
<feature type="binding site" evidence="14">
    <location>
        <position position="113"/>
    </location>
    <ligand>
        <name>[2Fe-2S] cluster</name>
        <dbReference type="ChEBI" id="CHEBI:190135"/>
        <label>2</label>
    </ligand>
</feature>
<feature type="binding site" evidence="14">
    <location>
        <position position="110"/>
    </location>
    <ligand>
        <name>[2Fe-2S] cluster</name>
        <dbReference type="ChEBI" id="CHEBI:190135"/>
        <label>2</label>
    </ligand>
</feature>
<evidence type="ECO:0000259" key="16">
    <source>
        <dbReference type="PROSITE" id="PS51387"/>
    </source>
</evidence>
<feature type="binding site" evidence="14">
    <location>
        <position position="147"/>
    </location>
    <ligand>
        <name>[2Fe-2S] cluster</name>
        <dbReference type="ChEBI" id="CHEBI:190135"/>
        <label>2</label>
    </ligand>
</feature>
<proteinExistence type="inferred from homology"/>
<dbReference type="Proteomes" id="UP000017836">
    <property type="component" value="Unassembled WGS sequence"/>
</dbReference>
<feature type="binding site" evidence="14">
    <location>
        <position position="70"/>
    </location>
    <ligand>
        <name>[2Fe-2S] cluster</name>
        <dbReference type="ChEBI" id="CHEBI:190135"/>
        <label>1</label>
    </ligand>
</feature>
<name>W1PAR8_AMBTC</name>
<keyword evidence="6 14" id="KW-0479">Metal-binding</keyword>
<keyword evidence="18" id="KW-1185">Reference proteome</keyword>
<dbReference type="InterPro" id="IPR016169">
    <property type="entry name" value="FAD-bd_PCMH_sub2"/>
</dbReference>
<dbReference type="Gene3D" id="3.30.465.10">
    <property type="match status" value="1"/>
</dbReference>
<dbReference type="InterPro" id="IPR008274">
    <property type="entry name" value="AldOxase/xan_DH_MoCoBD1"/>
</dbReference>
<dbReference type="InterPro" id="IPR016166">
    <property type="entry name" value="FAD-bd_PCMH"/>
</dbReference>
<dbReference type="OrthoDB" id="8300278at2759"/>
<dbReference type="InterPro" id="IPR001041">
    <property type="entry name" value="2Fe-2S_ferredoxin-type"/>
</dbReference>
<dbReference type="Gene3D" id="3.30.365.10">
    <property type="entry name" value="Aldehyde oxidase/xanthine dehydrogenase, molybdopterin binding domain"/>
    <property type="match status" value="4"/>
</dbReference>
<dbReference type="OMA" id="WEGLQMI"/>
<evidence type="ECO:0000256" key="10">
    <source>
        <dbReference type="ARBA" id="ARBA00023014"/>
    </source>
</evidence>
<dbReference type="Pfam" id="PF20256">
    <property type="entry name" value="MoCoBD_2"/>
    <property type="match status" value="1"/>
</dbReference>
<dbReference type="InterPro" id="IPR036884">
    <property type="entry name" value="2Fe-2S-bd_dom_sf"/>
</dbReference>
<evidence type="ECO:0000313" key="17">
    <source>
        <dbReference type="EMBL" id="ERN04671.1"/>
    </source>
</evidence>
<keyword evidence="10 14" id="KW-0411">Iron-sulfur</keyword>
<dbReference type="AlphaFoldDB" id="W1PAR8"/>
<dbReference type="SUPFAM" id="SSF56003">
    <property type="entry name" value="Molybdenum cofactor-binding domain"/>
    <property type="match status" value="1"/>
</dbReference>
<keyword evidence="5 14" id="KW-0001">2Fe-2S</keyword>
<dbReference type="Pfam" id="PF02738">
    <property type="entry name" value="MoCoBD_1"/>
    <property type="match status" value="1"/>
</dbReference>
<evidence type="ECO:0000256" key="2">
    <source>
        <dbReference type="ARBA" id="ARBA00006849"/>
    </source>
</evidence>
<gene>
    <name evidence="17" type="ORF">AMTR_s00076p00114100</name>
</gene>
<reference evidence="18" key="1">
    <citation type="journal article" date="2013" name="Science">
        <title>The Amborella genome and the evolution of flowering plants.</title>
        <authorList>
            <consortium name="Amborella Genome Project"/>
        </authorList>
    </citation>
    <scope>NUCLEOTIDE SEQUENCE [LARGE SCALE GENOMIC DNA]</scope>
</reference>
<comment type="cofactor">
    <cofactor evidence="14">
        <name>[2Fe-2S] cluster</name>
        <dbReference type="ChEBI" id="CHEBI:190135"/>
    </cofactor>
    <text evidence="14">Binds 2 [2Fe-2S] clusters.</text>
</comment>
<feature type="binding site" evidence="14">
    <location>
        <position position="49"/>
    </location>
    <ligand>
        <name>[2Fe-2S] cluster</name>
        <dbReference type="ChEBI" id="CHEBI:190135"/>
        <label>1</label>
    </ligand>
</feature>
<feature type="binding site" evidence="14">
    <location>
        <position position="1033"/>
    </location>
    <ligand>
        <name>Mo-molybdopterin</name>
        <dbReference type="ChEBI" id="CHEBI:71302"/>
    </ligand>
    <ligandPart>
        <name>Mo</name>
        <dbReference type="ChEBI" id="CHEBI:28685"/>
    </ligandPart>
</feature>
<organism evidence="17 18">
    <name type="scientific">Amborella trichopoda</name>
    <dbReference type="NCBI Taxonomy" id="13333"/>
    <lineage>
        <taxon>Eukaryota</taxon>
        <taxon>Viridiplantae</taxon>
        <taxon>Streptophyta</taxon>
        <taxon>Embryophyta</taxon>
        <taxon>Tracheophyta</taxon>
        <taxon>Spermatophyta</taxon>
        <taxon>Magnoliopsida</taxon>
        <taxon>Amborellales</taxon>
        <taxon>Amborellaceae</taxon>
        <taxon>Amborella</taxon>
    </lineage>
</organism>
<dbReference type="SUPFAM" id="SSF47741">
    <property type="entry name" value="CO dehydrogenase ISP C-domain like"/>
    <property type="match status" value="1"/>
</dbReference>
<evidence type="ECO:0000256" key="7">
    <source>
        <dbReference type="ARBA" id="ARBA00022827"/>
    </source>
</evidence>
<evidence type="ECO:0000256" key="4">
    <source>
        <dbReference type="ARBA" id="ARBA00022630"/>
    </source>
</evidence>
<dbReference type="Gene3D" id="3.30.390.50">
    <property type="entry name" value="CO dehydrogenase flavoprotein, C-terminal domain"/>
    <property type="match status" value="1"/>
</dbReference>
<evidence type="ECO:0000256" key="1">
    <source>
        <dbReference type="ARBA" id="ARBA00001974"/>
    </source>
</evidence>
<comment type="cofactor">
    <cofactor evidence="1 13">
        <name>FAD</name>
        <dbReference type="ChEBI" id="CHEBI:57692"/>
    </cofactor>
</comment>
<dbReference type="InterPro" id="IPR036856">
    <property type="entry name" value="Ald_Oxase/Xan_DH_a/b_sf"/>
</dbReference>
<evidence type="ECO:0000256" key="12">
    <source>
        <dbReference type="PIRSR" id="PIRSR000127-1"/>
    </source>
</evidence>
<dbReference type="InterPro" id="IPR012675">
    <property type="entry name" value="Beta-grasp_dom_sf"/>
</dbReference>
<comment type="cofactor">
    <cofactor evidence="14">
        <name>Mo-molybdopterin</name>
        <dbReference type="ChEBI" id="CHEBI:71302"/>
    </cofactor>
    <text evidence="14">Binds 1 Mo-molybdopterin (Mo-MPT) cofactor per subunit.</text>
</comment>
<feature type="binding site" evidence="14">
    <location>
        <position position="718"/>
    </location>
    <ligand>
        <name>Mo-molybdopterin</name>
        <dbReference type="ChEBI" id="CHEBI:71302"/>
    </ligand>
    <ligandPart>
        <name>Mo</name>
        <dbReference type="ChEBI" id="CHEBI:28685"/>
    </ligandPart>
</feature>
<evidence type="ECO:0008006" key="19">
    <source>
        <dbReference type="Google" id="ProtNLM"/>
    </source>
</evidence>
<feature type="binding site" evidence="14">
    <location>
        <position position="44"/>
    </location>
    <ligand>
        <name>[2Fe-2S] cluster</name>
        <dbReference type="ChEBI" id="CHEBI:190135"/>
        <label>1</label>
    </ligand>
</feature>
<feature type="binding site" evidence="13">
    <location>
        <position position="323"/>
    </location>
    <ligand>
        <name>FAD</name>
        <dbReference type="ChEBI" id="CHEBI:57692"/>
    </ligand>
</feature>
<dbReference type="Pfam" id="PF03450">
    <property type="entry name" value="CO_deh_flav_C"/>
    <property type="match status" value="1"/>
</dbReference>
<dbReference type="InterPro" id="IPR000674">
    <property type="entry name" value="Ald_Oxase/Xan_DH_a/b"/>
</dbReference>
<dbReference type="SUPFAM" id="SSF56176">
    <property type="entry name" value="FAD-binding/transporter-associated domain-like"/>
    <property type="match status" value="1"/>
</dbReference>
<dbReference type="InterPro" id="IPR002346">
    <property type="entry name" value="Mopterin_DH_FAD-bd"/>
</dbReference>
<dbReference type="InterPro" id="IPR006058">
    <property type="entry name" value="2Fe2S_fd_BS"/>
</dbReference>
<evidence type="ECO:0000256" key="3">
    <source>
        <dbReference type="ARBA" id="ARBA00022505"/>
    </source>
</evidence>
<dbReference type="SUPFAM" id="SSF54292">
    <property type="entry name" value="2Fe-2S ferredoxin-like"/>
    <property type="match status" value="1"/>
</dbReference>
<dbReference type="InterPro" id="IPR016167">
    <property type="entry name" value="FAD-bd_PCMH_sub1"/>
</dbReference>
<feature type="binding site" evidence="14">
    <location>
        <position position="145"/>
    </location>
    <ligand>
        <name>[2Fe-2S] cluster</name>
        <dbReference type="ChEBI" id="CHEBI:190135"/>
        <label>2</label>
    </ligand>
</feature>
<feature type="binding site" evidence="13">
    <location>
        <position position="385"/>
    </location>
    <ligand>
        <name>FAD</name>
        <dbReference type="ChEBI" id="CHEBI:57692"/>
    </ligand>
</feature>
<dbReference type="Gene3D" id="1.10.150.120">
    <property type="entry name" value="[2Fe-2S]-binding domain"/>
    <property type="match status" value="1"/>
</dbReference>
<dbReference type="Gramene" id="ERN04671">
    <property type="protein sequence ID" value="ERN04671"/>
    <property type="gene ID" value="AMTR_s00076p00114100"/>
</dbReference>
<keyword evidence="7 13" id="KW-0274">FAD</keyword>
<dbReference type="EMBL" id="KI394182">
    <property type="protein sequence ID" value="ERN04671.1"/>
    <property type="molecule type" value="Genomic_DNA"/>
</dbReference>
<feature type="binding site" evidence="14">
    <location>
        <position position="863"/>
    </location>
    <ligand>
        <name>Mo-molybdopterin</name>
        <dbReference type="ChEBI" id="CHEBI:71302"/>
    </ligand>
    <ligandPart>
        <name>Mo</name>
        <dbReference type="ChEBI" id="CHEBI:28685"/>
    </ligandPart>
</feature>
<dbReference type="SUPFAM" id="SSF55447">
    <property type="entry name" value="CO dehydrogenase flavoprotein C-terminal domain-like"/>
    <property type="match status" value="1"/>
</dbReference>
<dbReference type="InterPro" id="IPR002888">
    <property type="entry name" value="2Fe-2S-bd"/>
</dbReference>
<dbReference type="SMART" id="SM01008">
    <property type="entry name" value="Ald_Xan_dh_C"/>
    <property type="match status" value="1"/>
</dbReference>
<sequence length="1276" mass="139504">MASENTVNFILNGKPVVVKNPSPYSLLGDFLREEMGLKGLQQPCKQGGCGACTVVLSSSSNLSPLVVNSCLTLLCSVGDMDVTTIEGVGSLKRGLAPIQKAVVDYNATQCGFCTPGMIMSMYGLLCSNPKPSPQEVEDQIDGNICRCTGYRPLFDAFQTFASSNNQSNGLPRKPYSCQKLSLDIEDISRTLPRKLVVSGEVVLWIRALTLQDLYEILRADNRKRKVRMVRGNTSTGIYPRGNCDVLVDISQIPALLEASLTSEGLSIGGGVSISNCMLLLKRHSKLSSSYEPVYHHLKRVATPQIRNLGSVVGNLMIAHEHKDFVSDVATILMAAESRLVIHSTSNEVEVVADLEQFFKMDMEDKVILKIIVPILSAGSHFVTKKVALRQANSHAIVNAAFKIELDQKTGLVLNLPTIVYGGIMPYPQRARNTEKQLIGKSFWDPKVFEKSLLELHKELVVDPSLGRPKYRSMLVNHFFYTFVLSTYPKNALPHEFFSAVAQEIRPISRGSISYGLGDPSEYPVSLALPKMSSAGQATGEVEYMDDLKFSSLHASYVLSTVSNAIIENIDASKALKLKGVVAFLSAATISADGFSNYVSDYETVFAANEVQYYGQAVGLVVAESKAVADKAAEMVVVRYKNIMKPVLTIEDAISANSFFDSRSIDFTKGNVDIAFGNSDFILEGEVYVGHQYHFHLETQRALCIPGEQGCMDIYSSTQNPSLVQQCVSVALNRPQHKITVNVKRVGGAYGAKLNRTPPVAMACAMAADLLQKPVRLILDLRANMQVVGCRSPYLCQYKVGARKNGQITAIQMKIFNNQGSHFDFEYPDLSGLTSFIDGCYNVRNWKIEGKIARTNLPACTYMRGPVFVETAVMIETILEHVSKEVGIRAEIVRELNMYDKGDVTICDQNLIDCNAKLVFHHLQNSSDYIRRCEEAKIFNKQNKWIKRGISLVPVKFGAAWEGLQMISLVNIHLDASISIYQSGCEIGQGLDIKVAQVAAMTLGSIVKGGILLEDIYVHTTTTIVANNVAESGGSITSELSGKSVQDACEKLVQRLESISRLMTSTKGKPTWQELISQALDAGVDLQARGRVYPSAGPHGPFQYVSFAAAVSEVEVNILSGETKVVRADVVLDCGKSLNPAIDIGQVQGAFVQGLGYHLSEKYEYDSETGRLITASTWEYKPPSSKDIPLVFNASLLPNSSNPYGVLRSKFSGEPPYAAACSAFLAVRQAIAAGKSEWGECRWFSLKSPATVEEVALTTNVPSKMLILPPVVPQLLP</sequence>
<dbReference type="InterPro" id="IPR005107">
    <property type="entry name" value="CO_DH_flav_C"/>
</dbReference>
<dbReference type="InterPro" id="IPR036010">
    <property type="entry name" value="2Fe-2S_ferredoxin-like_sf"/>
</dbReference>
<evidence type="ECO:0000256" key="13">
    <source>
        <dbReference type="PIRSR" id="PIRSR000127-2"/>
    </source>
</evidence>